<dbReference type="EMBL" id="AEQP01000002">
    <property type="protein sequence ID" value="EFV95693.1"/>
    <property type="molecule type" value="Genomic_DNA"/>
</dbReference>
<gene>
    <name evidence="2" type="ORF">HMPREF0551_0601</name>
</gene>
<accession>E7RV89</accession>
<evidence type="ECO:0000313" key="2">
    <source>
        <dbReference type="EMBL" id="EFV95693.1"/>
    </source>
</evidence>
<dbReference type="Proteomes" id="UP000011021">
    <property type="component" value="Unassembled WGS sequence"/>
</dbReference>
<evidence type="ECO:0000256" key="1">
    <source>
        <dbReference type="SAM" id="MobiDB-lite"/>
    </source>
</evidence>
<comment type="caution">
    <text evidence="2">The sequence shown here is derived from an EMBL/GenBank/DDBJ whole genome shotgun (WGS) entry which is preliminary data.</text>
</comment>
<proteinExistence type="predicted"/>
<name>E7RV89_9BURK</name>
<organism evidence="2 3">
    <name type="scientific">Lautropia mirabilis ATCC 51599</name>
    <dbReference type="NCBI Taxonomy" id="887898"/>
    <lineage>
        <taxon>Bacteria</taxon>
        <taxon>Pseudomonadati</taxon>
        <taxon>Pseudomonadota</taxon>
        <taxon>Betaproteobacteria</taxon>
        <taxon>Burkholderiales</taxon>
        <taxon>Burkholderiaceae</taxon>
        <taxon>Lautropia</taxon>
    </lineage>
</organism>
<dbReference type="HOGENOM" id="CLU_3201475_0_0_4"/>
<evidence type="ECO:0000313" key="3">
    <source>
        <dbReference type="Proteomes" id="UP000011021"/>
    </source>
</evidence>
<protein>
    <submittedName>
        <fullName evidence="2">Uncharacterized protein</fullName>
    </submittedName>
</protein>
<sequence>MSCRPVAARRGRDDVGPAEPGPRAHAGDDPLQGRCPAWEPPGGPC</sequence>
<reference evidence="2 3" key="1">
    <citation type="submission" date="2010-12" db="EMBL/GenBank/DDBJ databases">
        <authorList>
            <person name="Muzny D."/>
            <person name="Qin X."/>
            <person name="Deng J."/>
            <person name="Jiang H."/>
            <person name="Liu Y."/>
            <person name="Qu J."/>
            <person name="Song X.-Z."/>
            <person name="Zhang L."/>
            <person name="Thornton R."/>
            <person name="Coyle M."/>
            <person name="Francisco L."/>
            <person name="Jackson L."/>
            <person name="Javaid M."/>
            <person name="Korchina V."/>
            <person name="Kovar C."/>
            <person name="Mata R."/>
            <person name="Mathew T."/>
            <person name="Ngo R."/>
            <person name="Nguyen L."/>
            <person name="Nguyen N."/>
            <person name="Okwuonu G."/>
            <person name="Ongeri F."/>
            <person name="Pham C."/>
            <person name="Simmons D."/>
            <person name="Wilczek-Boney K."/>
            <person name="Hale W."/>
            <person name="Jakkamsetti A."/>
            <person name="Pham P."/>
            <person name="Ruth R."/>
            <person name="San Lucas F."/>
            <person name="Warren J."/>
            <person name="Zhang J."/>
            <person name="Zhao Z."/>
            <person name="Zhou C."/>
            <person name="Zhu D."/>
            <person name="Lee S."/>
            <person name="Bess C."/>
            <person name="Blankenburg K."/>
            <person name="Forbes L."/>
            <person name="Fu Q."/>
            <person name="Gubbala S."/>
            <person name="Hirani K."/>
            <person name="Jayaseelan J.C."/>
            <person name="Lara F."/>
            <person name="Munidasa M."/>
            <person name="Palculict T."/>
            <person name="Patil S."/>
            <person name="Pu L.-L."/>
            <person name="Saada N."/>
            <person name="Tang L."/>
            <person name="Weissenberger G."/>
            <person name="Zhu Y."/>
            <person name="Hemphill L."/>
            <person name="Shang Y."/>
            <person name="Youmans B."/>
            <person name="Ayvaz T."/>
            <person name="Ross M."/>
            <person name="Santibanez J."/>
            <person name="Aqrawi P."/>
            <person name="Gross S."/>
            <person name="Joshi V."/>
            <person name="Fowler G."/>
            <person name="Nazareth L."/>
            <person name="Reid J."/>
            <person name="Worley K."/>
            <person name="Petrosino J."/>
            <person name="Highlander S."/>
            <person name="Gibbs R."/>
        </authorList>
    </citation>
    <scope>NUCLEOTIDE SEQUENCE [LARGE SCALE GENOMIC DNA]</scope>
    <source>
        <strain evidence="2 3">ATCC 51599</strain>
    </source>
</reference>
<feature type="region of interest" description="Disordered" evidence="1">
    <location>
        <begin position="1"/>
        <end position="45"/>
    </location>
</feature>
<dbReference type="AlphaFoldDB" id="E7RV89"/>
<keyword evidence="3" id="KW-1185">Reference proteome</keyword>